<evidence type="ECO:0000313" key="3">
    <source>
        <dbReference type="EMBL" id="PIV14089.1"/>
    </source>
</evidence>
<feature type="domain" description="Kazal-like" evidence="2">
    <location>
        <begin position="155"/>
        <end position="213"/>
    </location>
</feature>
<evidence type="ECO:0000259" key="2">
    <source>
        <dbReference type="PROSITE" id="PS51465"/>
    </source>
</evidence>
<sequence length="225" mass="26117">MGKLEDKIQERLEKNFEEIKGSQFKDFKNLEILKKIEEKAPEQAKEAIRKARENIFVNLKNRIEEMSSEVQEEFKNYIEKIQESEGKMEILEDIKSELRENVQVQETLNQVRERLLERAQEREREMNCPLIGLPGPGFCPKGRIILQRDENNGCIINYECIIPAELETPIETPEVVCIALWDPVCGEDGKTYSNACWAKVAGVEIAHQGTCKGEFIKKKIEEFRE</sequence>
<dbReference type="Pfam" id="PF00050">
    <property type="entry name" value="Kazal_1"/>
    <property type="match status" value="1"/>
</dbReference>
<reference evidence="4" key="1">
    <citation type="submission" date="2017-09" db="EMBL/GenBank/DDBJ databases">
        <title>Depth-based differentiation of microbial function through sediment-hosted aquifers and enrichment of novel symbionts in the deep terrestrial subsurface.</title>
        <authorList>
            <person name="Probst A.J."/>
            <person name="Ladd B."/>
            <person name="Jarett J.K."/>
            <person name="Geller-Mcgrath D.E."/>
            <person name="Sieber C.M.K."/>
            <person name="Emerson J.B."/>
            <person name="Anantharaman K."/>
            <person name="Thomas B.C."/>
            <person name="Malmstrom R."/>
            <person name="Stieglmeier M."/>
            <person name="Klingl A."/>
            <person name="Woyke T."/>
            <person name="Ryan C.M."/>
            <person name="Banfield J.F."/>
        </authorList>
    </citation>
    <scope>NUCLEOTIDE SEQUENCE [LARGE SCALE GENOMIC DNA]</scope>
</reference>
<dbReference type="SMART" id="SM00280">
    <property type="entry name" value="KAZAL"/>
    <property type="match status" value="1"/>
</dbReference>
<proteinExistence type="predicted"/>
<name>A0A2M7BZD3_9BACT</name>
<dbReference type="AlphaFoldDB" id="A0A2M7BZD3"/>
<dbReference type="InterPro" id="IPR002350">
    <property type="entry name" value="Kazal_dom"/>
</dbReference>
<dbReference type="PROSITE" id="PS51465">
    <property type="entry name" value="KAZAL_2"/>
    <property type="match status" value="1"/>
</dbReference>
<evidence type="ECO:0000313" key="4">
    <source>
        <dbReference type="Proteomes" id="UP000228816"/>
    </source>
</evidence>
<keyword evidence="1" id="KW-0175">Coiled coil</keyword>
<evidence type="ECO:0000256" key="1">
    <source>
        <dbReference type="SAM" id="Coils"/>
    </source>
</evidence>
<comment type="caution">
    <text evidence="3">The sequence shown here is derived from an EMBL/GenBank/DDBJ whole genome shotgun (WGS) entry which is preliminary data.</text>
</comment>
<organism evidence="3 4">
    <name type="scientific">bacterium (Candidatus Gribaldobacteria) CG03_land_8_20_14_0_80_36_40</name>
    <dbReference type="NCBI Taxonomy" id="2014271"/>
    <lineage>
        <taxon>Bacteria</taxon>
        <taxon>Candidatus Gribaldobacteria</taxon>
    </lineage>
</organism>
<protein>
    <recommendedName>
        <fullName evidence="2">Kazal-like domain-containing protein</fullName>
    </recommendedName>
</protein>
<accession>A0A2M7BZD3</accession>
<feature type="coiled-coil region" evidence="1">
    <location>
        <begin position="56"/>
        <end position="125"/>
    </location>
</feature>
<gene>
    <name evidence="3" type="ORF">COS44_00925</name>
</gene>
<dbReference type="CDD" id="cd00104">
    <property type="entry name" value="KAZAL_FS"/>
    <property type="match status" value="1"/>
</dbReference>
<dbReference type="EMBL" id="PEUS01000019">
    <property type="protein sequence ID" value="PIV14089.1"/>
    <property type="molecule type" value="Genomic_DNA"/>
</dbReference>
<dbReference type="Gene3D" id="3.30.60.30">
    <property type="match status" value="1"/>
</dbReference>
<dbReference type="Proteomes" id="UP000228816">
    <property type="component" value="Unassembled WGS sequence"/>
</dbReference>
<dbReference type="SUPFAM" id="SSF100895">
    <property type="entry name" value="Kazal-type serine protease inhibitors"/>
    <property type="match status" value="1"/>
</dbReference>
<dbReference type="InterPro" id="IPR036058">
    <property type="entry name" value="Kazal_dom_sf"/>
</dbReference>